<evidence type="ECO:0000313" key="5">
    <source>
        <dbReference type="EMBL" id="BDG73470.1"/>
    </source>
</evidence>
<dbReference type="InterPro" id="IPR012334">
    <property type="entry name" value="Pectin_lyas_fold"/>
</dbReference>
<organism evidence="5 6">
    <name type="scientific">Roseomonas fluvialis</name>
    <dbReference type="NCBI Taxonomy" id="1750527"/>
    <lineage>
        <taxon>Bacteria</taxon>
        <taxon>Pseudomonadati</taxon>
        <taxon>Pseudomonadota</taxon>
        <taxon>Alphaproteobacteria</taxon>
        <taxon>Acetobacterales</taxon>
        <taxon>Roseomonadaceae</taxon>
        <taxon>Roseomonas</taxon>
    </lineage>
</organism>
<dbReference type="RefSeq" id="WP_255751351.1">
    <property type="nucleotide sequence ID" value="NZ_AP025637.1"/>
</dbReference>
<dbReference type="InterPro" id="IPR006626">
    <property type="entry name" value="PbH1"/>
</dbReference>
<dbReference type="PANTHER" id="PTHR38340:SF1">
    <property type="entry name" value="S-LAYER PROTEIN"/>
    <property type="match status" value="1"/>
</dbReference>
<accession>A0ABM7Y6C0</accession>
<dbReference type="Proteomes" id="UP000831327">
    <property type="component" value="Chromosome"/>
</dbReference>
<name>A0ABM7Y6C0_9PROT</name>
<keyword evidence="3" id="KW-0964">Secreted</keyword>
<evidence type="ECO:0000256" key="2">
    <source>
        <dbReference type="ARBA" id="ARBA00004613"/>
    </source>
</evidence>
<comment type="function">
    <text evidence="1">Converts beta-D-mannuronic acid (M) to alpha-L-guluronic acid (G), producing a polymer with gel-forming capacity, required for the formation of the cyst coat.</text>
</comment>
<evidence type="ECO:0000256" key="1">
    <source>
        <dbReference type="ARBA" id="ARBA00002822"/>
    </source>
</evidence>
<proteinExistence type="predicted"/>
<dbReference type="PRINTS" id="PR00313">
    <property type="entry name" value="CABNDNGRPT"/>
</dbReference>
<dbReference type="InterPro" id="IPR001343">
    <property type="entry name" value="Hemolysn_Ca-bd"/>
</dbReference>
<feature type="domain" description="Right handed beta helix" evidence="4">
    <location>
        <begin position="447"/>
        <end position="581"/>
    </location>
</feature>
<dbReference type="PROSITE" id="PS00330">
    <property type="entry name" value="HEMOLYSIN_CALCIUM"/>
    <property type="match status" value="2"/>
</dbReference>
<evidence type="ECO:0000313" key="6">
    <source>
        <dbReference type="Proteomes" id="UP000831327"/>
    </source>
</evidence>
<dbReference type="SUPFAM" id="SSF51126">
    <property type="entry name" value="Pectin lyase-like"/>
    <property type="match status" value="1"/>
</dbReference>
<keyword evidence="6" id="KW-1185">Reference proteome</keyword>
<dbReference type="NCBIfam" id="TIGR03804">
    <property type="entry name" value="para_beta_helix"/>
    <property type="match status" value="2"/>
</dbReference>
<evidence type="ECO:0000256" key="3">
    <source>
        <dbReference type="ARBA" id="ARBA00022525"/>
    </source>
</evidence>
<dbReference type="InterPro" id="IPR039448">
    <property type="entry name" value="Beta_helix"/>
</dbReference>
<dbReference type="Gene3D" id="2.150.10.10">
    <property type="entry name" value="Serralysin-like metalloprotease, C-terminal"/>
    <property type="match status" value="2"/>
</dbReference>
<dbReference type="SMART" id="SM00710">
    <property type="entry name" value="PbH1"/>
    <property type="match status" value="9"/>
</dbReference>
<dbReference type="Gene3D" id="2.160.20.10">
    <property type="entry name" value="Single-stranded right-handed beta-helix, Pectin lyase-like"/>
    <property type="match status" value="1"/>
</dbReference>
<reference evidence="5 6" key="1">
    <citation type="journal article" date="2016" name="Microbes Environ.">
        <title>Phylogenetically diverse aerobic anoxygenic phototrophic bacteria isolated from epilithic biofilms in Tama river, Japan.</title>
        <authorList>
            <person name="Hirose S."/>
            <person name="Matsuura K."/>
            <person name="Haruta S."/>
        </authorList>
    </citation>
    <scope>NUCLEOTIDE SEQUENCE [LARGE SCALE GENOMIC DNA]</scope>
    <source>
        <strain evidence="5 6">S08</strain>
    </source>
</reference>
<dbReference type="EMBL" id="AP025637">
    <property type="protein sequence ID" value="BDG73470.1"/>
    <property type="molecule type" value="Genomic_DNA"/>
</dbReference>
<sequence>MALKRGTSVQDSLIGTDAADSLYGGDGADTLSGMAGADRLDGGAGADRMLGGFGADTYLVNDPGDLVVESDDGSVDLVSASVSYVLPAFVDNLTLTGTANLTGTGNSLNNVITGNAGANLLTGGAGNDRLNGGAGADTMRGGAGNDTYVVADATDVVTELQGEGVDLILSSVSLTLAANVEKLTLSGTSDLVGGGNTLNNALTGNAGGNVLVGGAGNDIIRGEGGNDILRGDAGADQLYGGAGTDVFVLSALQDSRPGTQRDIIQDFNAGEDLLHLIDIAPGLQITYLGTSSFVSGSGAVQTRMKLEGADGVLQIDAPGTTGVTDGVVDAEILLKGVQSLQLWNIMDAIDAPAVVAPPPSPVTPPTIDVPTTARTVYIDTSASRSGDGSLGSPFNTWGGWTLQADTSYLFKAGTVFNGVVVVQGQGTEAAPIVVGSYGSGAPPVIQGSISVENAAYVTIADLTIRNSEYAGVAVQGGSRDITILNNTIQNTGTGVWFGSDTGGGNLLQGNLIEGNRVNGVAFNRLDHSADPTRVVDNVIRDNGSHGIEIHANGISVENNTVSGNGRTIPGSTGIHIYGGVAEIYGGEGADGFGFGNVVRGNRVFDNREASSAAFDGNGIQADTYTGNNRIEQNIVYGNDGAGIIAYDSSSNVITGNTISGNGLNRAGNPNRPLGEIILNTDIGKQPLNDLTRGNVVQNNSVTTNDPDVAAFYMDGPTADNGNVFGGNTVERLAGGNVYVVGSQYGTVGSNLSLWNTSLAPGGGDDVWVA</sequence>
<feature type="domain" description="Right handed beta helix" evidence="4">
    <location>
        <begin position="595"/>
        <end position="662"/>
    </location>
</feature>
<dbReference type="InterPro" id="IPR018511">
    <property type="entry name" value="Hemolysin-typ_Ca-bd_CS"/>
</dbReference>
<protein>
    <recommendedName>
        <fullName evidence="4">Right handed beta helix domain-containing protein</fullName>
    </recommendedName>
</protein>
<dbReference type="Pfam" id="PF00353">
    <property type="entry name" value="HemolysinCabind"/>
    <property type="match status" value="3"/>
</dbReference>
<gene>
    <name evidence="5" type="ORF">Rmf_33990</name>
</gene>
<dbReference type="PANTHER" id="PTHR38340">
    <property type="entry name" value="S-LAYER PROTEIN"/>
    <property type="match status" value="1"/>
</dbReference>
<dbReference type="InterPro" id="IPR050557">
    <property type="entry name" value="RTX_toxin/Mannuronan_C5-epim"/>
</dbReference>
<evidence type="ECO:0000259" key="4">
    <source>
        <dbReference type="Pfam" id="PF13229"/>
    </source>
</evidence>
<dbReference type="InterPro" id="IPR022441">
    <property type="entry name" value="Para_beta_helix_rpt-2"/>
</dbReference>
<dbReference type="SUPFAM" id="SSF51120">
    <property type="entry name" value="beta-Roll"/>
    <property type="match status" value="3"/>
</dbReference>
<comment type="subcellular location">
    <subcellularLocation>
        <location evidence="2">Secreted</location>
    </subcellularLocation>
</comment>
<dbReference type="InterPro" id="IPR011049">
    <property type="entry name" value="Serralysin-like_metalloprot_C"/>
</dbReference>
<dbReference type="Pfam" id="PF13229">
    <property type="entry name" value="Beta_helix"/>
    <property type="match status" value="2"/>
</dbReference>
<dbReference type="InterPro" id="IPR011050">
    <property type="entry name" value="Pectin_lyase_fold/virulence"/>
</dbReference>